<dbReference type="AlphaFoldDB" id="A0A084VSV4"/>
<name>A0A084VSV4_ANOSI</name>
<evidence type="ECO:0000313" key="3">
    <source>
        <dbReference type="EnsemblMetazoa" id="ASIC008669-PA"/>
    </source>
</evidence>
<evidence type="ECO:0000313" key="2">
    <source>
        <dbReference type="EMBL" id="KFB41048.1"/>
    </source>
</evidence>
<dbReference type="Pfam" id="PF16213">
    <property type="entry name" value="DCB"/>
    <property type="match status" value="1"/>
</dbReference>
<reference evidence="3" key="2">
    <citation type="submission" date="2020-05" db="UniProtKB">
        <authorList>
            <consortium name="EnsemblMetazoa"/>
        </authorList>
    </citation>
    <scope>IDENTIFICATION</scope>
</reference>
<dbReference type="EMBL" id="KE525057">
    <property type="protein sequence ID" value="KFB41048.1"/>
    <property type="molecule type" value="Genomic_DNA"/>
</dbReference>
<dbReference type="STRING" id="74873.A0A084VSV4"/>
<proteinExistence type="predicted"/>
<accession>A0A084VSV4</accession>
<organism evidence="2">
    <name type="scientific">Anopheles sinensis</name>
    <name type="common">Mosquito</name>
    <dbReference type="NCBI Taxonomy" id="74873"/>
    <lineage>
        <taxon>Eukaryota</taxon>
        <taxon>Metazoa</taxon>
        <taxon>Ecdysozoa</taxon>
        <taxon>Arthropoda</taxon>
        <taxon>Hexapoda</taxon>
        <taxon>Insecta</taxon>
        <taxon>Pterygota</taxon>
        <taxon>Neoptera</taxon>
        <taxon>Endopterygota</taxon>
        <taxon>Diptera</taxon>
        <taxon>Nematocera</taxon>
        <taxon>Culicoidea</taxon>
        <taxon>Culicidae</taxon>
        <taxon>Anophelinae</taxon>
        <taxon>Anopheles</taxon>
    </lineage>
</organism>
<reference evidence="2 4" key="1">
    <citation type="journal article" date="2014" name="BMC Genomics">
        <title>Genome sequence of Anopheles sinensis provides insight into genetics basis of mosquito competence for malaria parasites.</title>
        <authorList>
            <person name="Zhou D."/>
            <person name="Zhang D."/>
            <person name="Ding G."/>
            <person name="Shi L."/>
            <person name="Hou Q."/>
            <person name="Ye Y."/>
            <person name="Xu Y."/>
            <person name="Zhou H."/>
            <person name="Xiong C."/>
            <person name="Li S."/>
            <person name="Yu J."/>
            <person name="Hong S."/>
            <person name="Yu X."/>
            <person name="Zou P."/>
            <person name="Chen C."/>
            <person name="Chang X."/>
            <person name="Wang W."/>
            <person name="Lv Y."/>
            <person name="Sun Y."/>
            <person name="Ma L."/>
            <person name="Shen B."/>
            <person name="Zhu C."/>
        </authorList>
    </citation>
    <scope>NUCLEOTIDE SEQUENCE [LARGE SCALE GENOMIC DNA]</scope>
</reference>
<dbReference type="EnsemblMetazoa" id="ASIC008669-RA">
    <property type="protein sequence ID" value="ASIC008669-PA"/>
    <property type="gene ID" value="ASIC008669"/>
</dbReference>
<gene>
    <name evidence="2" type="ORF">ZHAS_00008669</name>
</gene>
<dbReference type="VEuPathDB" id="VectorBase:ASIC008669"/>
<dbReference type="OrthoDB" id="294853at2759"/>
<dbReference type="EMBL" id="ATLV01016141">
    <property type="status" value="NOT_ANNOTATED_CDS"/>
    <property type="molecule type" value="Genomic_DNA"/>
</dbReference>
<protein>
    <submittedName>
        <fullName evidence="3">DCB domain-containing protein</fullName>
    </submittedName>
</protein>
<evidence type="ECO:0000259" key="1">
    <source>
        <dbReference type="Pfam" id="PF16213"/>
    </source>
</evidence>
<sequence>MSFVSGTTDTEAAQKFLEVLQNDFRNLSLETKKKYPQIKESRVTNASRNSMAVSIHY</sequence>
<evidence type="ECO:0000313" key="4">
    <source>
        <dbReference type="Proteomes" id="UP000030765"/>
    </source>
</evidence>
<feature type="domain" description="Mon2/Sec7/BIG1-like dimerisation and cyclophilin-binding" evidence="1">
    <location>
        <begin position="12"/>
        <end position="41"/>
    </location>
</feature>
<keyword evidence="4" id="KW-1185">Reference proteome</keyword>
<dbReference type="InterPro" id="IPR032629">
    <property type="entry name" value="DCB_dom"/>
</dbReference>
<dbReference type="Proteomes" id="UP000030765">
    <property type="component" value="Unassembled WGS sequence"/>
</dbReference>